<evidence type="ECO:0000313" key="4">
    <source>
        <dbReference type="EMBL" id="OGY22269.1"/>
    </source>
</evidence>
<dbReference type="EMBL" id="MHCN01000007">
    <property type="protein sequence ID" value="OGY22269.1"/>
    <property type="molecule type" value="Genomic_DNA"/>
</dbReference>
<dbReference type="GO" id="GO:0016779">
    <property type="term" value="F:nucleotidyltransferase activity"/>
    <property type="evidence" value="ECO:0007669"/>
    <property type="project" value="UniProtKB-KW"/>
</dbReference>
<name>A0A1G1W3K5_9BACT</name>
<dbReference type="InterPro" id="IPR050385">
    <property type="entry name" value="Archaeal_FAD_synthase"/>
</dbReference>
<dbReference type="NCBIfam" id="TIGR00125">
    <property type="entry name" value="cyt_tran_rel"/>
    <property type="match status" value="1"/>
</dbReference>
<organism evidence="4 5">
    <name type="scientific">Candidatus Woykebacteria bacterium GWA1_44_8</name>
    <dbReference type="NCBI Taxonomy" id="1802591"/>
    <lineage>
        <taxon>Bacteria</taxon>
        <taxon>Candidatus Woykeibacteriota</taxon>
    </lineage>
</organism>
<sequence>MKKIMVFGTFDIIHPGHLSFFRQAKKYGDYLIVVVARDRNSYKAKGRWPINNEKSRIANVRRLKFKLVNKAILGSRNYNFYRTIRTYKPDIIALGYDQKPSVWHLKKDLKRHRITNIKVVRLRSYNPSTYKSSRLINSA</sequence>
<dbReference type="Gene3D" id="3.40.50.620">
    <property type="entry name" value="HUPs"/>
    <property type="match status" value="1"/>
</dbReference>
<keyword evidence="2" id="KW-0548">Nucleotidyltransferase</keyword>
<dbReference type="SUPFAM" id="SSF52374">
    <property type="entry name" value="Nucleotidylyl transferase"/>
    <property type="match status" value="1"/>
</dbReference>
<proteinExistence type="predicted"/>
<dbReference type="Proteomes" id="UP000176299">
    <property type="component" value="Unassembled WGS sequence"/>
</dbReference>
<dbReference type="PANTHER" id="PTHR43793">
    <property type="entry name" value="FAD SYNTHASE"/>
    <property type="match status" value="1"/>
</dbReference>
<dbReference type="InterPro" id="IPR004821">
    <property type="entry name" value="Cyt_trans-like"/>
</dbReference>
<reference evidence="4 5" key="1">
    <citation type="journal article" date="2016" name="Nat. Commun.">
        <title>Thousands of microbial genomes shed light on interconnected biogeochemical processes in an aquifer system.</title>
        <authorList>
            <person name="Anantharaman K."/>
            <person name="Brown C.T."/>
            <person name="Hug L.A."/>
            <person name="Sharon I."/>
            <person name="Castelle C.J."/>
            <person name="Probst A.J."/>
            <person name="Thomas B.C."/>
            <person name="Singh A."/>
            <person name="Wilkins M.J."/>
            <person name="Karaoz U."/>
            <person name="Brodie E.L."/>
            <person name="Williams K.H."/>
            <person name="Hubbard S.S."/>
            <person name="Banfield J.F."/>
        </authorList>
    </citation>
    <scope>NUCLEOTIDE SEQUENCE [LARGE SCALE GENOMIC DNA]</scope>
</reference>
<feature type="domain" description="Cytidyltransferase-like" evidence="3">
    <location>
        <begin position="6"/>
        <end position="135"/>
    </location>
</feature>
<keyword evidence="1" id="KW-0808">Transferase</keyword>
<dbReference type="PANTHER" id="PTHR43793:SF1">
    <property type="entry name" value="FAD SYNTHASE"/>
    <property type="match status" value="1"/>
</dbReference>
<dbReference type="InterPro" id="IPR014729">
    <property type="entry name" value="Rossmann-like_a/b/a_fold"/>
</dbReference>
<comment type="caution">
    <text evidence="4">The sequence shown here is derived from an EMBL/GenBank/DDBJ whole genome shotgun (WGS) entry which is preliminary data.</text>
</comment>
<dbReference type="AlphaFoldDB" id="A0A1G1W3K5"/>
<accession>A0A1G1W3K5</accession>
<dbReference type="Pfam" id="PF01467">
    <property type="entry name" value="CTP_transf_like"/>
    <property type="match status" value="1"/>
</dbReference>
<evidence type="ECO:0000313" key="5">
    <source>
        <dbReference type="Proteomes" id="UP000176299"/>
    </source>
</evidence>
<evidence type="ECO:0000256" key="1">
    <source>
        <dbReference type="ARBA" id="ARBA00022679"/>
    </source>
</evidence>
<dbReference type="STRING" id="1802591.A2113_03260"/>
<evidence type="ECO:0000256" key="2">
    <source>
        <dbReference type="ARBA" id="ARBA00022695"/>
    </source>
</evidence>
<evidence type="ECO:0000259" key="3">
    <source>
        <dbReference type="Pfam" id="PF01467"/>
    </source>
</evidence>
<protein>
    <recommendedName>
        <fullName evidence="3">Cytidyltransferase-like domain-containing protein</fullName>
    </recommendedName>
</protein>
<gene>
    <name evidence="4" type="ORF">A2113_03260</name>
</gene>